<gene>
    <name evidence="2" type="ORF">Aco03nite_092540</name>
</gene>
<accession>A0ABQ3XQQ7</accession>
<protein>
    <submittedName>
        <fullName evidence="2">Uncharacterized protein</fullName>
    </submittedName>
</protein>
<dbReference type="Proteomes" id="UP000612282">
    <property type="component" value="Unassembled WGS sequence"/>
</dbReference>
<evidence type="ECO:0000313" key="3">
    <source>
        <dbReference type="Proteomes" id="UP000612282"/>
    </source>
</evidence>
<sequence>MRRPLLSLLLILLAPVLWLSGLTAARQSQPDFADTKRSGIANVGFCSEQGPVTRNGFGYASHCDFEVTWPDGTKETVAVDRPGFADATELGHDITLGEITPGTYARPDRGPKPLYTATSWLLYGLAAASLAGAFIGLYRSRRRSGQG</sequence>
<keyword evidence="1" id="KW-1133">Transmembrane helix</keyword>
<proteinExistence type="predicted"/>
<organism evidence="2 3">
    <name type="scientific">Actinoplanes couchii</name>
    <dbReference type="NCBI Taxonomy" id="403638"/>
    <lineage>
        <taxon>Bacteria</taxon>
        <taxon>Bacillati</taxon>
        <taxon>Actinomycetota</taxon>
        <taxon>Actinomycetes</taxon>
        <taxon>Micromonosporales</taxon>
        <taxon>Micromonosporaceae</taxon>
        <taxon>Actinoplanes</taxon>
    </lineage>
</organism>
<keyword evidence="1" id="KW-0472">Membrane</keyword>
<dbReference type="InterPro" id="IPR045927">
    <property type="entry name" value="DUF6346"/>
</dbReference>
<name>A0ABQ3XQQ7_9ACTN</name>
<reference evidence="2 3" key="1">
    <citation type="submission" date="2021-01" db="EMBL/GenBank/DDBJ databases">
        <title>Whole genome shotgun sequence of Actinoplanes couchii NBRC 106145.</title>
        <authorList>
            <person name="Komaki H."/>
            <person name="Tamura T."/>
        </authorList>
    </citation>
    <scope>NUCLEOTIDE SEQUENCE [LARGE SCALE GENOMIC DNA]</scope>
    <source>
        <strain evidence="2 3">NBRC 106145</strain>
    </source>
</reference>
<evidence type="ECO:0000256" key="1">
    <source>
        <dbReference type="SAM" id="Phobius"/>
    </source>
</evidence>
<comment type="caution">
    <text evidence="2">The sequence shown here is derived from an EMBL/GenBank/DDBJ whole genome shotgun (WGS) entry which is preliminary data.</text>
</comment>
<keyword evidence="1" id="KW-0812">Transmembrane</keyword>
<evidence type="ECO:0000313" key="2">
    <source>
        <dbReference type="EMBL" id="GID60850.1"/>
    </source>
</evidence>
<dbReference type="RefSeq" id="WP_203808253.1">
    <property type="nucleotide sequence ID" value="NZ_BAAAQE010000049.1"/>
</dbReference>
<keyword evidence="3" id="KW-1185">Reference proteome</keyword>
<dbReference type="EMBL" id="BOMG01000115">
    <property type="protein sequence ID" value="GID60850.1"/>
    <property type="molecule type" value="Genomic_DNA"/>
</dbReference>
<dbReference type="Pfam" id="PF19873">
    <property type="entry name" value="DUF6346"/>
    <property type="match status" value="1"/>
</dbReference>
<feature type="transmembrane region" description="Helical" evidence="1">
    <location>
        <begin position="120"/>
        <end position="138"/>
    </location>
</feature>